<name>A0A645EP18_9ZZZZ</name>
<proteinExistence type="predicted"/>
<comment type="caution">
    <text evidence="2">The sequence shown here is derived from an EMBL/GenBank/DDBJ whole genome shotgun (WGS) entry which is preliminary data.</text>
</comment>
<gene>
    <name evidence="2" type="ORF">SDC9_149600</name>
</gene>
<sequence>MKWKKIIFIGVIVIIVLAIYFLYTKDWVGICKVDKDSAEKICQSFNDESLDIKTLGNNLKDSLKEHYNKSDINISIEENEIGLIISPIGKDGRDNGIFVGSVYNKKSSNLSNLVSFPKSKEKNDFKKELSKKFGAIRPVFDLLSFKKEKPDYYYWFSPPCWSKNEYGTPLIGDFGGVAYGYIEVSDYVIIFEEYMDDYRKGSEMPTFVNLFSESLNKTLS</sequence>
<dbReference type="EMBL" id="VSSQ01048326">
    <property type="protein sequence ID" value="MPN02384.1"/>
    <property type="molecule type" value="Genomic_DNA"/>
</dbReference>
<evidence type="ECO:0000256" key="1">
    <source>
        <dbReference type="SAM" id="Phobius"/>
    </source>
</evidence>
<accession>A0A645EP18</accession>
<keyword evidence="1" id="KW-1133">Transmembrane helix</keyword>
<keyword evidence="1" id="KW-0812">Transmembrane</keyword>
<feature type="transmembrane region" description="Helical" evidence="1">
    <location>
        <begin position="6"/>
        <end position="23"/>
    </location>
</feature>
<dbReference type="AlphaFoldDB" id="A0A645EP18"/>
<protein>
    <submittedName>
        <fullName evidence="2">Uncharacterized protein</fullName>
    </submittedName>
</protein>
<organism evidence="2">
    <name type="scientific">bioreactor metagenome</name>
    <dbReference type="NCBI Taxonomy" id="1076179"/>
    <lineage>
        <taxon>unclassified sequences</taxon>
        <taxon>metagenomes</taxon>
        <taxon>ecological metagenomes</taxon>
    </lineage>
</organism>
<evidence type="ECO:0000313" key="2">
    <source>
        <dbReference type="EMBL" id="MPN02384.1"/>
    </source>
</evidence>
<reference evidence="2" key="1">
    <citation type="submission" date="2019-08" db="EMBL/GenBank/DDBJ databases">
        <authorList>
            <person name="Kucharzyk K."/>
            <person name="Murdoch R.W."/>
            <person name="Higgins S."/>
            <person name="Loffler F."/>
        </authorList>
    </citation>
    <scope>NUCLEOTIDE SEQUENCE</scope>
</reference>
<keyword evidence="1" id="KW-0472">Membrane</keyword>